<protein>
    <submittedName>
        <fullName evidence="13">Kinesin</fullName>
    </submittedName>
</protein>
<keyword evidence="8" id="KW-0206">Cytoskeleton</keyword>
<comment type="subcellular location">
    <subcellularLocation>
        <location evidence="1">Cytoplasm</location>
        <location evidence="1">Cytoskeleton</location>
    </subcellularLocation>
</comment>
<comment type="similarity">
    <text evidence="9">Belongs to the TRAFAC class myosin-kinesin ATPase superfamily. Kinesin family.</text>
</comment>
<proteinExistence type="inferred from homology"/>
<dbReference type="InterPro" id="IPR027417">
    <property type="entry name" value="P-loop_NTPase"/>
</dbReference>
<organism evidence="13 14">
    <name type="scientific">Cutaneotrichosporon oleaginosum</name>
    <dbReference type="NCBI Taxonomy" id="879819"/>
    <lineage>
        <taxon>Eukaryota</taxon>
        <taxon>Fungi</taxon>
        <taxon>Dikarya</taxon>
        <taxon>Basidiomycota</taxon>
        <taxon>Agaricomycotina</taxon>
        <taxon>Tremellomycetes</taxon>
        <taxon>Trichosporonales</taxon>
        <taxon>Trichosporonaceae</taxon>
        <taxon>Cutaneotrichosporon</taxon>
    </lineage>
</organism>
<evidence type="ECO:0000256" key="6">
    <source>
        <dbReference type="ARBA" id="ARBA00023054"/>
    </source>
</evidence>
<dbReference type="Gene3D" id="3.40.850.10">
    <property type="entry name" value="Kinesin motor domain"/>
    <property type="match status" value="1"/>
</dbReference>
<evidence type="ECO:0000256" key="2">
    <source>
        <dbReference type="ARBA" id="ARBA00022490"/>
    </source>
</evidence>
<dbReference type="FunFam" id="3.40.850.10:FF:000031">
    <property type="entry name" value="Kinesin-like protein"/>
    <property type="match status" value="1"/>
</dbReference>
<dbReference type="Proteomes" id="UP000053611">
    <property type="component" value="Unassembled WGS sequence"/>
</dbReference>
<dbReference type="CDD" id="cd23649">
    <property type="entry name" value="Khc_CBD_cc"/>
    <property type="match status" value="1"/>
</dbReference>
<dbReference type="GO" id="GO:0005524">
    <property type="term" value="F:ATP binding"/>
    <property type="evidence" value="ECO:0007669"/>
    <property type="project" value="UniProtKB-UniRule"/>
</dbReference>
<evidence type="ECO:0000313" key="13">
    <source>
        <dbReference type="EMBL" id="KLT45508.1"/>
    </source>
</evidence>
<dbReference type="GO" id="GO:0005874">
    <property type="term" value="C:microtubule"/>
    <property type="evidence" value="ECO:0007669"/>
    <property type="project" value="UniProtKB-KW"/>
</dbReference>
<feature type="coiled-coil region" evidence="10">
    <location>
        <begin position="698"/>
        <end position="881"/>
    </location>
</feature>
<dbReference type="PANTHER" id="PTHR47968:SF75">
    <property type="entry name" value="CENTROMERE-ASSOCIATED PROTEIN E"/>
    <property type="match status" value="1"/>
</dbReference>
<keyword evidence="5 9" id="KW-0067">ATP-binding</keyword>
<dbReference type="Pfam" id="PF00225">
    <property type="entry name" value="Kinesin"/>
    <property type="match status" value="1"/>
</dbReference>
<evidence type="ECO:0000256" key="10">
    <source>
        <dbReference type="SAM" id="Coils"/>
    </source>
</evidence>
<keyword evidence="7 9" id="KW-0505">Motor protein</keyword>
<dbReference type="AlphaFoldDB" id="A0A0J0XWT4"/>
<feature type="region of interest" description="Disordered" evidence="11">
    <location>
        <begin position="893"/>
        <end position="936"/>
    </location>
</feature>
<dbReference type="SMART" id="SM00129">
    <property type="entry name" value="KISc"/>
    <property type="match status" value="1"/>
</dbReference>
<gene>
    <name evidence="13" type="ORF">CC85DRAFT_325634</name>
</gene>
<feature type="compositionally biased region" description="Polar residues" evidence="11">
    <location>
        <begin position="392"/>
        <end position="401"/>
    </location>
</feature>
<keyword evidence="3" id="KW-0493">Microtubule</keyword>
<evidence type="ECO:0000256" key="11">
    <source>
        <dbReference type="SAM" id="MobiDB-lite"/>
    </source>
</evidence>
<evidence type="ECO:0000256" key="8">
    <source>
        <dbReference type="ARBA" id="ARBA00023212"/>
    </source>
</evidence>
<evidence type="ECO:0000259" key="12">
    <source>
        <dbReference type="PROSITE" id="PS50067"/>
    </source>
</evidence>
<keyword evidence="14" id="KW-1185">Reference proteome</keyword>
<dbReference type="OrthoDB" id="3176171at2759"/>
<dbReference type="EMBL" id="KQ087181">
    <property type="protein sequence ID" value="KLT45508.1"/>
    <property type="molecule type" value="Genomic_DNA"/>
</dbReference>
<feature type="compositionally biased region" description="Polar residues" evidence="11">
    <location>
        <begin position="926"/>
        <end position="936"/>
    </location>
</feature>
<evidence type="ECO:0000256" key="3">
    <source>
        <dbReference type="ARBA" id="ARBA00022701"/>
    </source>
</evidence>
<dbReference type="InterPro" id="IPR036961">
    <property type="entry name" value="Kinesin_motor_dom_sf"/>
</dbReference>
<dbReference type="PANTHER" id="PTHR47968">
    <property type="entry name" value="CENTROMERE PROTEIN E"/>
    <property type="match status" value="1"/>
</dbReference>
<keyword evidence="4 9" id="KW-0547">Nucleotide-binding</keyword>
<dbReference type="InterPro" id="IPR001752">
    <property type="entry name" value="Kinesin_motor_dom"/>
</dbReference>
<feature type="binding site" evidence="9">
    <location>
        <begin position="93"/>
        <end position="100"/>
    </location>
    <ligand>
        <name>ATP</name>
        <dbReference type="ChEBI" id="CHEBI:30616"/>
    </ligand>
</feature>
<dbReference type="SUPFAM" id="SSF52540">
    <property type="entry name" value="P-loop containing nucleoside triphosphate hydrolases"/>
    <property type="match status" value="1"/>
</dbReference>
<evidence type="ECO:0000256" key="5">
    <source>
        <dbReference type="ARBA" id="ARBA00022840"/>
    </source>
</evidence>
<feature type="domain" description="Kinesin motor" evidence="12">
    <location>
        <begin position="6"/>
        <end position="335"/>
    </location>
</feature>
<accession>A0A0J0XWT4</accession>
<feature type="coiled-coil region" evidence="10">
    <location>
        <begin position="611"/>
        <end position="652"/>
    </location>
</feature>
<dbReference type="CDD" id="cd01369">
    <property type="entry name" value="KISc_KHC_KIF5"/>
    <property type="match status" value="1"/>
</dbReference>
<dbReference type="PROSITE" id="PS50067">
    <property type="entry name" value="KINESIN_MOTOR_2"/>
    <property type="match status" value="1"/>
</dbReference>
<evidence type="ECO:0000256" key="1">
    <source>
        <dbReference type="ARBA" id="ARBA00004245"/>
    </source>
</evidence>
<feature type="region of interest" description="Disordered" evidence="11">
    <location>
        <begin position="530"/>
        <end position="550"/>
    </location>
</feature>
<dbReference type="InterPro" id="IPR027640">
    <property type="entry name" value="Kinesin-like_fam"/>
</dbReference>
<dbReference type="GO" id="GO:0003777">
    <property type="term" value="F:microtubule motor activity"/>
    <property type="evidence" value="ECO:0007669"/>
    <property type="project" value="InterPro"/>
</dbReference>
<dbReference type="STRING" id="879819.A0A0J0XWT4"/>
<dbReference type="GO" id="GO:0008017">
    <property type="term" value="F:microtubule binding"/>
    <property type="evidence" value="ECO:0007669"/>
    <property type="project" value="InterPro"/>
</dbReference>
<evidence type="ECO:0000256" key="7">
    <source>
        <dbReference type="ARBA" id="ARBA00023175"/>
    </source>
</evidence>
<sequence>MASGNNIKVVCRFRPMNRMEVEAKSERVVAITDDSLTVAMKTSGSLAGPEKDGFTFDRVFDEQSRQQDIFDFGVKTIVEDVMTGFNGTLFCYGQTGSGKTFTMMGADIENPELKGLIPRITEQIFASIVAAESNIEYTVKVSYMEIYMEKIKDLLAPHNDNLSIHEDKARGVYVKGLTDVYVSSEAEVFDVMRAGGASRAVSSTNMNAESSRSHSIFVIGVHQRNTETGSQKSGNLYLVDLAGSEKVGKTGASGQTLEEAKKINKSLSALGMVINALTDGKSTHIPYRDSKLTRILQESLGGNSRTTLIINCSPASFNEPETLSTLRFGMRAKSIKNKARVNVELSPAELRAMLKKLTAELGMSREYAAMLEEEVKVWRNGGKVEQDKWTPSMVNNSSLSASVRKATSTSPTPTSLSRPDTPTAFGVLDKDEKEEFLRRENELSDQLAERESALAAREKALNELKEEVAFLKEQEAALMKENKASTADASELRILNARLETEIKDQTISLDTFKDQVAELKREIDEQKAEIEERKKVQSREKEEEKEKRKQEMLNEMMAKIDMGGVNLDAAGEKLRLHIKKVEESSSGQEKISTELRDLVRNHFAENQQIMRDYQERLRLAQDNAELQSKRKAEVEKLLDQRNREYEDLLARSTGSNDPLAVAEVKERLEAKWAAQEEMLKGEIKALTEHADKSASEIRRLQSTIETYKLGNEELNRALEAASSGHEDGEKFATAARELERQRKQYDIQYAEFEIVRKSLMKDLQNRCEKVVELEMQLDEVREQYKVIARSASSRNQQKKLEFLEHNLDALNQVQKQLVDQNTQLKKEVGVAERKLITRNERIQNLEQLLNDADARLAQKNQRYEQQIEGFRARLAEMQAREQASFNHARIAKPLRGGGGVPAVPSNPFANPITRVQHDESPASAKRQSWFFSPSR</sequence>
<feature type="region of interest" description="Disordered" evidence="11">
    <location>
        <begin position="387"/>
        <end position="425"/>
    </location>
</feature>
<keyword evidence="2" id="KW-0963">Cytoplasm</keyword>
<evidence type="ECO:0000256" key="9">
    <source>
        <dbReference type="PROSITE-ProRule" id="PRU00283"/>
    </source>
</evidence>
<dbReference type="GO" id="GO:0007018">
    <property type="term" value="P:microtubule-based movement"/>
    <property type="evidence" value="ECO:0007669"/>
    <property type="project" value="InterPro"/>
</dbReference>
<evidence type="ECO:0000313" key="14">
    <source>
        <dbReference type="Proteomes" id="UP000053611"/>
    </source>
</evidence>
<evidence type="ECO:0000256" key="4">
    <source>
        <dbReference type="ARBA" id="ARBA00022741"/>
    </source>
</evidence>
<dbReference type="PRINTS" id="PR00380">
    <property type="entry name" value="KINESINHEAVY"/>
</dbReference>
<reference evidence="13 14" key="1">
    <citation type="submission" date="2015-03" db="EMBL/GenBank/DDBJ databases">
        <title>Genomics and transcriptomics of the oil-accumulating basidiomycete yeast T. oleaginosus allow insights into substrate utilization and the diverse evolutionary trajectories of mating systems in fungi.</title>
        <authorList>
            <consortium name="DOE Joint Genome Institute"/>
            <person name="Kourist R."/>
            <person name="Kracht O."/>
            <person name="Bracharz F."/>
            <person name="Lipzen A."/>
            <person name="Nolan M."/>
            <person name="Ohm R."/>
            <person name="Grigoriev I."/>
            <person name="Sun S."/>
            <person name="Heitman J."/>
            <person name="Bruck T."/>
            <person name="Nowrousian M."/>
        </authorList>
    </citation>
    <scope>NUCLEOTIDE SEQUENCE [LARGE SCALE GENOMIC DNA]</scope>
    <source>
        <strain evidence="13 14">IBC0246</strain>
    </source>
</reference>
<keyword evidence="6 10" id="KW-0175">Coiled coil</keyword>
<dbReference type="InterPro" id="IPR059182">
    <property type="entry name" value="Khc_C"/>
</dbReference>
<name>A0A0J0XWT4_9TREE</name>
<feature type="compositionally biased region" description="Low complexity" evidence="11">
    <location>
        <begin position="407"/>
        <end position="423"/>
    </location>
</feature>